<evidence type="ECO:0000259" key="5">
    <source>
        <dbReference type="Pfam" id="PF00759"/>
    </source>
</evidence>
<dbReference type="SUPFAM" id="SSF81296">
    <property type="entry name" value="E set domains"/>
    <property type="match status" value="1"/>
</dbReference>
<dbReference type="InterPro" id="IPR013783">
    <property type="entry name" value="Ig-like_fold"/>
</dbReference>
<keyword evidence="4" id="KW-0732">Signal</keyword>
<dbReference type="SUPFAM" id="SSF48208">
    <property type="entry name" value="Six-hairpin glycosidases"/>
    <property type="match status" value="1"/>
</dbReference>
<dbReference type="CDD" id="cd02850">
    <property type="entry name" value="E_set_Cellulase_N"/>
    <property type="match status" value="1"/>
</dbReference>
<dbReference type="EMBL" id="BAAAFO010000001">
    <property type="protein sequence ID" value="GAA0243178.1"/>
    <property type="molecule type" value="Genomic_DNA"/>
</dbReference>
<feature type="domain" description="Glycoside hydrolase family 9" evidence="5">
    <location>
        <begin position="384"/>
        <end position="707"/>
    </location>
</feature>
<accession>A0ABN0U9K2</accession>
<dbReference type="Pfam" id="PF00759">
    <property type="entry name" value="Glyco_hydro_9"/>
    <property type="match status" value="1"/>
</dbReference>
<gene>
    <name evidence="7" type="ORF">GCM10009126_06100</name>
</gene>
<evidence type="ECO:0000256" key="4">
    <source>
        <dbReference type="SAM" id="SignalP"/>
    </source>
</evidence>
<feature type="signal peptide" evidence="4">
    <location>
        <begin position="1"/>
        <end position="25"/>
    </location>
</feature>
<protein>
    <recommendedName>
        <fullName evidence="9">Glycoside hydrolase</fullName>
    </recommendedName>
</protein>
<dbReference type="InterPro" id="IPR004197">
    <property type="entry name" value="Cellulase_Ig-like"/>
</dbReference>
<dbReference type="InterPro" id="IPR014756">
    <property type="entry name" value="Ig_E-set"/>
</dbReference>
<dbReference type="Gene3D" id="2.60.40.10">
    <property type="entry name" value="Immunoglobulins"/>
    <property type="match status" value="1"/>
</dbReference>
<evidence type="ECO:0000256" key="3">
    <source>
        <dbReference type="ARBA" id="ARBA00023326"/>
    </source>
</evidence>
<dbReference type="InterPro" id="IPR012341">
    <property type="entry name" value="6hp_glycosidase-like_sf"/>
</dbReference>
<dbReference type="Proteomes" id="UP001500657">
    <property type="component" value="Unassembled WGS sequence"/>
</dbReference>
<dbReference type="InterPro" id="IPR001701">
    <property type="entry name" value="Glyco_hydro_9"/>
</dbReference>
<proteinExistence type="inferred from homology"/>
<comment type="caution">
    <text evidence="7">The sequence shown here is derived from an EMBL/GenBank/DDBJ whole genome shotgun (WGS) entry which is preliminary data.</text>
</comment>
<dbReference type="Pfam" id="PF02927">
    <property type="entry name" value="CelD_N"/>
    <property type="match status" value="1"/>
</dbReference>
<comment type="similarity">
    <text evidence="1">Belongs to the glycosyl hydrolase 9 (cellulase E) family.</text>
</comment>
<dbReference type="Gene3D" id="1.50.10.10">
    <property type="match status" value="1"/>
</dbReference>
<dbReference type="InterPro" id="IPR008928">
    <property type="entry name" value="6-hairpin_glycosidase_sf"/>
</dbReference>
<evidence type="ECO:0000313" key="7">
    <source>
        <dbReference type="EMBL" id="GAA0243178.1"/>
    </source>
</evidence>
<name>A0ABN0U9K2_9GAMM</name>
<evidence type="ECO:0000313" key="8">
    <source>
        <dbReference type="Proteomes" id="UP001500657"/>
    </source>
</evidence>
<feature type="domain" description="Cellulase Ig-like" evidence="6">
    <location>
        <begin position="274"/>
        <end position="358"/>
    </location>
</feature>
<evidence type="ECO:0000259" key="6">
    <source>
        <dbReference type="Pfam" id="PF02927"/>
    </source>
</evidence>
<reference evidence="7 8" key="1">
    <citation type="journal article" date="2019" name="Int. J. Syst. Evol. Microbiol.">
        <title>The Global Catalogue of Microorganisms (GCM) 10K type strain sequencing project: providing services to taxonomists for standard genome sequencing and annotation.</title>
        <authorList>
            <consortium name="The Broad Institute Genomics Platform"/>
            <consortium name="The Broad Institute Genome Sequencing Center for Infectious Disease"/>
            <person name="Wu L."/>
            <person name="Ma J."/>
        </authorList>
    </citation>
    <scope>NUCLEOTIDE SEQUENCE [LARGE SCALE GENOMIC DNA]</scope>
    <source>
        <strain evidence="7 8">JCM 16242</strain>
    </source>
</reference>
<keyword evidence="2" id="KW-0119">Carbohydrate metabolism</keyword>
<feature type="chain" id="PRO_5046214920" description="Glycoside hydrolase" evidence="4">
    <location>
        <begin position="26"/>
        <end position="832"/>
    </location>
</feature>
<evidence type="ECO:0000256" key="1">
    <source>
        <dbReference type="ARBA" id="ARBA00007072"/>
    </source>
</evidence>
<keyword evidence="8" id="KW-1185">Reference proteome</keyword>
<dbReference type="RefSeq" id="WP_343880032.1">
    <property type="nucleotide sequence ID" value="NZ_BAAAFO010000001.1"/>
</dbReference>
<evidence type="ECO:0000256" key="2">
    <source>
        <dbReference type="ARBA" id="ARBA00023277"/>
    </source>
</evidence>
<sequence length="832" mass="91526">MKHMLSITIGLLAILSAAGTAAARAEPQLKLNDKGYFEAPGLNVTVFADIYPDGHQTGVTVIQHGTRVAANGDLRLEPSPGQWSPMPAGDGKPVVDAATQTVTQTLHYPDETKNRKGFNPIDYPDLHFSYRVSVTPLDGDAFKVSVDLDKPLPADWEGKVGFNFELFPTDLFGKSWLMDGTTGTFPRQANGPVSDDHGQLITAPMAEGKTLVVAPESRLQRMKIESRTGRLELLDGRGNQNNGWYIVREITRPGATKHAVSWIITPNVDPAWRAAPVVQVSQVGYRPGQAKTVVIEQDKRDTRADALTLYRMTADGPKQVAVYTPKPWGHFLRYNYLTADLDAVTTPGMYQLSYRGQKTHVFRIADDVYDRGVWQPTLEYFLPVQMCHMLVKENFRTWHGLDHQDDARMAQVGVHFDGYAQGPDTLTRYKPGDRVPGLTSGGWHDAGDYDLRVESQMGTVWLLAKMVEEFGLDYDATSIDETNKVAHIHQPDGINDAIQQMEHGLLSVLGGYQALGRTYRGIIEPTLDQYVLLGDVSTQTDGLDYDSALKPGQKTATTSSIADDRWVFTEDNPDRELGTAAQLATAARVLKTANPAMARQSLDAALDLYRHAIDRADDLGAKVFALAELAKTTNDAAYVQRLVAMKPQIVAHIDKTGAKLAEAMPLIHDQAFIDEVGAAVKAYQARLTADASKTPYGVPYVPYIWGAGWDIQKFGVDQYFFRKAWPQFTPDTLQMEALNFVLGVHPGDNPESFASGVGAMSATVAYGANRADWSYIPGGVISGTALIRPDLPELKIWPYFWQQREYVLGGGATNFMFLALAAQHEGRAAPGR</sequence>
<keyword evidence="3" id="KW-0624">Polysaccharide degradation</keyword>
<organism evidence="7 8">
    <name type="scientific">Rhodanobacter caeni</name>
    <dbReference type="NCBI Taxonomy" id="657654"/>
    <lineage>
        <taxon>Bacteria</taxon>
        <taxon>Pseudomonadati</taxon>
        <taxon>Pseudomonadota</taxon>
        <taxon>Gammaproteobacteria</taxon>
        <taxon>Lysobacterales</taxon>
        <taxon>Rhodanobacteraceae</taxon>
        <taxon>Rhodanobacter</taxon>
    </lineage>
</organism>
<evidence type="ECO:0008006" key="9">
    <source>
        <dbReference type="Google" id="ProtNLM"/>
    </source>
</evidence>